<comment type="caution">
    <text evidence="3">The sequence shown here is derived from an EMBL/GenBank/DDBJ whole genome shotgun (WGS) entry which is preliminary data.</text>
</comment>
<dbReference type="EC" id="3.4.-.-" evidence="3"/>
<dbReference type="InterPro" id="IPR050570">
    <property type="entry name" value="Cell_wall_metabolism_enzyme"/>
</dbReference>
<protein>
    <submittedName>
        <fullName evidence="3">M23 family metallopeptidase</fullName>
        <ecNumber evidence="3">3.4.-.-</ecNumber>
    </submittedName>
</protein>
<dbReference type="SUPFAM" id="SSF51261">
    <property type="entry name" value="Duplicated hybrid motif"/>
    <property type="match status" value="1"/>
</dbReference>
<dbReference type="GO" id="GO:0016787">
    <property type="term" value="F:hydrolase activity"/>
    <property type="evidence" value="ECO:0007669"/>
    <property type="project" value="UniProtKB-KW"/>
</dbReference>
<dbReference type="InterPro" id="IPR011055">
    <property type="entry name" value="Dup_hybrid_motif"/>
</dbReference>
<reference evidence="3 4" key="1">
    <citation type="submission" date="2024-06" db="EMBL/GenBank/DDBJ databases">
        <title>The Natural Products Discovery Center: Release of the First 8490 Sequenced Strains for Exploring Actinobacteria Biosynthetic Diversity.</title>
        <authorList>
            <person name="Kalkreuter E."/>
            <person name="Kautsar S.A."/>
            <person name="Yang D."/>
            <person name="Bader C.D."/>
            <person name="Teijaro C.N."/>
            <person name="Fluegel L."/>
            <person name="Davis C.M."/>
            <person name="Simpson J.R."/>
            <person name="Lauterbach L."/>
            <person name="Steele A.D."/>
            <person name="Gui C."/>
            <person name="Meng S."/>
            <person name="Li G."/>
            <person name="Viehrig K."/>
            <person name="Ye F."/>
            <person name="Su P."/>
            <person name="Kiefer A.F."/>
            <person name="Nichols A."/>
            <person name="Cepeda A.J."/>
            <person name="Yan W."/>
            <person name="Fan B."/>
            <person name="Jiang Y."/>
            <person name="Adhikari A."/>
            <person name="Zheng C.-J."/>
            <person name="Schuster L."/>
            <person name="Cowan T.M."/>
            <person name="Smanski M.J."/>
            <person name="Chevrette M.G."/>
            <person name="De Carvalho L.P.S."/>
            <person name="Shen B."/>
        </authorList>
    </citation>
    <scope>NUCLEOTIDE SEQUENCE [LARGE SCALE GENOMIC DNA]</scope>
    <source>
        <strain evidence="3 4">NPDC000155</strain>
    </source>
</reference>
<keyword evidence="1" id="KW-0732">Signal</keyword>
<name>A0ABV1XUW1_9ACTN</name>
<gene>
    <name evidence="3" type="ORF">ABT384_22450</name>
</gene>
<evidence type="ECO:0000313" key="4">
    <source>
        <dbReference type="Proteomes" id="UP001486207"/>
    </source>
</evidence>
<evidence type="ECO:0000256" key="1">
    <source>
        <dbReference type="SAM" id="SignalP"/>
    </source>
</evidence>
<feature type="domain" description="M23ase beta-sheet core" evidence="2">
    <location>
        <begin position="68"/>
        <end position="154"/>
    </location>
</feature>
<evidence type="ECO:0000313" key="3">
    <source>
        <dbReference type="EMBL" id="MER7375397.1"/>
    </source>
</evidence>
<dbReference type="CDD" id="cd12797">
    <property type="entry name" value="M23_peptidase"/>
    <property type="match status" value="1"/>
</dbReference>
<dbReference type="Proteomes" id="UP001486207">
    <property type="component" value="Unassembled WGS sequence"/>
</dbReference>
<keyword evidence="4" id="KW-1185">Reference proteome</keyword>
<sequence>MKTRAFAATALAIGVSLGTGTSYASGDDVAAAAKPRFQMPFKCDTHWRIDTWGHSPAVDMVVKNNPGSSGRSVYPGYKGKVAQTFWDRGAGNVIVIGHGGGWYTAYYHLKEKHDKYVQKGDRVTAKTLIGHIGATGSNSGDWAHLHYEQRYKANGVPGQSDRKPVHFNGKKYTGSGQTWKDVKSKNC</sequence>
<dbReference type="PANTHER" id="PTHR21666">
    <property type="entry name" value="PEPTIDASE-RELATED"/>
    <property type="match status" value="1"/>
</dbReference>
<accession>A0ABV1XUW1</accession>
<organism evidence="3 4">
    <name type="scientific">Streptomyces lanatus</name>
    <dbReference type="NCBI Taxonomy" id="66900"/>
    <lineage>
        <taxon>Bacteria</taxon>
        <taxon>Bacillati</taxon>
        <taxon>Actinomycetota</taxon>
        <taxon>Actinomycetes</taxon>
        <taxon>Kitasatosporales</taxon>
        <taxon>Streptomycetaceae</taxon>
        <taxon>Streptomyces</taxon>
    </lineage>
</organism>
<dbReference type="Gene3D" id="2.70.70.10">
    <property type="entry name" value="Glucose Permease (Domain IIA)"/>
    <property type="match status" value="1"/>
</dbReference>
<keyword evidence="3" id="KW-0378">Hydrolase</keyword>
<feature type="chain" id="PRO_5045295504" evidence="1">
    <location>
        <begin position="25"/>
        <end position="187"/>
    </location>
</feature>
<feature type="signal peptide" evidence="1">
    <location>
        <begin position="1"/>
        <end position="24"/>
    </location>
</feature>
<dbReference type="RefSeq" id="WP_190072487.1">
    <property type="nucleotide sequence ID" value="NZ_BNBM01000010.1"/>
</dbReference>
<evidence type="ECO:0000259" key="2">
    <source>
        <dbReference type="Pfam" id="PF01551"/>
    </source>
</evidence>
<proteinExistence type="predicted"/>
<dbReference type="PANTHER" id="PTHR21666:SF270">
    <property type="entry name" value="MUREIN HYDROLASE ACTIVATOR ENVC"/>
    <property type="match status" value="1"/>
</dbReference>
<dbReference type="EMBL" id="JBEPFB010000010">
    <property type="protein sequence ID" value="MER7375397.1"/>
    <property type="molecule type" value="Genomic_DNA"/>
</dbReference>
<dbReference type="Pfam" id="PF01551">
    <property type="entry name" value="Peptidase_M23"/>
    <property type="match status" value="1"/>
</dbReference>
<dbReference type="InterPro" id="IPR016047">
    <property type="entry name" value="M23ase_b-sheet_dom"/>
</dbReference>